<sequence>MGRPKALVVGAGVGGLGSAARLAQTGDFDVTVYERMSFAGGRFTQHDHDGYQIPTGAVHMIPHGRKGPFSDLILGPRSKGGLDLGRHGVEFLPTSHFACRIKDGNFQSANSAYGLLPWFSAKDAINLPRLLAKGAKQAWGDETVDGRTWLQRRFSDEFIDFLDAFSNFAVSLRFDQMPASTVVRILQNSFWSDRPHIPKGGCKGVIDGLRADLRENGARVKLSHEVTEILPGTAEESTKEHRFCVGVRRRGRDEASWIGADSIIHNGGHPNLLKALSDDFEVADSVREQVKNTQAVGGIGFCFALDDDIPVRSSGVTMLPNLERVGGFVIPTFSDPTLAPEGKHLMITHQFVPDASVKSEISKGREDLYESIPWLADHGEEICVHTYHRNWPCNRAPQGAELPMDVGVEGIRCVGDGVKGHGWMMVEGIASNVPHAVNDIAASMR</sequence>
<organism evidence="1">
    <name type="scientific">uncultured marine group II/III euryarchaeote KM3_141_E04</name>
    <dbReference type="NCBI Taxonomy" id="1457878"/>
    <lineage>
        <taxon>Archaea</taxon>
        <taxon>Methanobacteriati</taxon>
        <taxon>Methanobacteriota</taxon>
        <taxon>environmental samples</taxon>
    </lineage>
</organism>
<dbReference type="Gene3D" id="3.50.50.60">
    <property type="entry name" value="FAD/NAD(P)-binding domain"/>
    <property type="match status" value="1"/>
</dbReference>
<protein>
    <submittedName>
        <fullName evidence="1">Phytoene dehydrogenase family protein</fullName>
    </submittedName>
</protein>
<dbReference type="EMBL" id="KF900613">
    <property type="protein sequence ID" value="AIF01151.1"/>
    <property type="molecule type" value="Genomic_DNA"/>
</dbReference>
<dbReference type="PANTHER" id="PTHR43734:SF1">
    <property type="entry name" value="PHYTOENE DESATURASE"/>
    <property type="match status" value="1"/>
</dbReference>
<accession>A0A075GAM2</accession>
<dbReference type="PANTHER" id="PTHR43734">
    <property type="entry name" value="PHYTOENE DESATURASE"/>
    <property type="match status" value="1"/>
</dbReference>
<proteinExistence type="predicted"/>
<dbReference type="Gene3D" id="3.90.660.50">
    <property type="match status" value="1"/>
</dbReference>
<dbReference type="Pfam" id="PF13450">
    <property type="entry name" value="NAD_binding_8"/>
    <property type="match status" value="1"/>
</dbReference>
<dbReference type="SUPFAM" id="SSF51905">
    <property type="entry name" value="FAD/NAD(P)-binding domain"/>
    <property type="match status" value="1"/>
</dbReference>
<dbReference type="AlphaFoldDB" id="A0A075GAM2"/>
<reference evidence="1" key="1">
    <citation type="journal article" date="2014" name="Genome Biol. Evol.">
        <title>Pangenome evidence for extensive interdomain horizontal transfer affecting lineage core and shell genes in uncultured planktonic thaumarchaeota and euryarchaeota.</title>
        <authorList>
            <person name="Deschamps P."/>
            <person name="Zivanovic Y."/>
            <person name="Moreira D."/>
            <person name="Rodriguez-Valera F."/>
            <person name="Lopez-Garcia P."/>
        </authorList>
    </citation>
    <scope>NUCLEOTIDE SEQUENCE</scope>
</reference>
<evidence type="ECO:0000313" key="1">
    <source>
        <dbReference type="EMBL" id="AIF01151.1"/>
    </source>
</evidence>
<dbReference type="InterPro" id="IPR036188">
    <property type="entry name" value="FAD/NAD-bd_sf"/>
</dbReference>
<name>A0A075GAM2_9EURY</name>